<protein>
    <recommendedName>
        <fullName evidence="3">Conserved oligomeric Golgi complex subunit 8</fullName>
    </recommendedName>
    <alternativeName>
        <fullName evidence="8">Component of oligomeric Golgi complex 8</fullName>
    </alternativeName>
</protein>
<sequence length="408" mass="45291">MAEALCEKLQGSSQRSPGLTKEYLEYLARQSVDSIRLAESQLLSQASHSLLLSVQALSKKSHKKVIAAATRHASLSQTLPMTARKVFDLTDMVSRLDDRAESFSAGFSKVNESEVMMERRRVLRLLQNSERFVDVMELPSLLKTAIRASPVNYSSTLDIYAHICRLASLYPSSRTVVTVKDEAEKIVRQMAADLIAILRAPHLKLAPGLRTIGWLKRIIPDIASGGRAEETLPAIFLVCRLSTLIITLYALSPLRRLADEEKLRASRTSLTWSGGQHTERYLKRFIEVFREHSFSIVSISKSVDASFPSALGSEFDPLRPLPPIISSFPMHLTGLLMETIRDYLPSVQDKAARESILTQVLYCAASLGRLGADFGVLLCCIGAGEWADLVKRHRLLAGRLESVIGESR</sequence>
<dbReference type="GO" id="GO:0015031">
    <property type="term" value="P:protein transport"/>
    <property type="evidence" value="ECO:0007669"/>
    <property type="project" value="UniProtKB-KW"/>
</dbReference>
<keyword evidence="4" id="KW-0813">Transport</keyword>
<dbReference type="InterPro" id="IPR007255">
    <property type="entry name" value="COG8"/>
</dbReference>
<evidence type="ECO:0000256" key="5">
    <source>
        <dbReference type="ARBA" id="ARBA00022927"/>
    </source>
</evidence>
<comment type="similarity">
    <text evidence="2">Belongs to the COG8 family.</text>
</comment>
<dbReference type="OrthoDB" id="1661054at2759"/>
<comment type="subcellular location">
    <subcellularLocation>
        <location evidence="1">Golgi apparatus membrane</location>
        <topology evidence="1">Peripheral membrane protein</topology>
    </subcellularLocation>
</comment>
<dbReference type="GO" id="GO:0006891">
    <property type="term" value="P:intra-Golgi vesicle-mediated transport"/>
    <property type="evidence" value="ECO:0007669"/>
    <property type="project" value="TreeGrafter"/>
</dbReference>
<dbReference type="Pfam" id="PF04124">
    <property type="entry name" value="Dor1"/>
    <property type="match status" value="1"/>
</dbReference>
<keyword evidence="6" id="KW-0333">Golgi apparatus</keyword>
<dbReference type="PANTHER" id="PTHR21311:SF0">
    <property type="entry name" value="CONSERVED OLIGOMERIC GOLGI COMPLEX SUBUNIT 8"/>
    <property type="match status" value="1"/>
</dbReference>
<dbReference type="GO" id="GO:0017119">
    <property type="term" value="C:Golgi transport complex"/>
    <property type="evidence" value="ECO:0007669"/>
    <property type="project" value="InterPro"/>
</dbReference>
<dbReference type="STRING" id="1081109.A0A168B6F0"/>
<organism evidence="9 10">
    <name type="scientific">Moelleriella libera RCEF 2490</name>
    <dbReference type="NCBI Taxonomy" id="1081109"/>
    <lineage>
        <taxon>Eukaryota</taxon>
        <taxon>Fungi</taxon>
        <taxon>Dikarya</taxon>
        <taxon>Ascomycota</taxon>
        <taxon>Pezizomycotina</taxon>
        <taxon>Sordariomycetes</taxon>
        <taxon>Hypocreomycetidae</taxon>
        <taxon>Hypocreales</taxon>
        <taxon>Clavicipitaceae</taxon>
        <taxon>Moelleriella</taxon>
    </lineage>
</organism>
<gene>
    <name evidence="9" type="ORF">AAL_04975</name>
</gene>
<dbReference type="AlphaFoldDB" id="A0A168B6F0"/>
<reference evidence="9 10" key="1">
    <citation type="journal article" date="2016" name="Genome Biol. Evol.">
        <title>Divergent and convergent evolution of fungal pathogenicity.</title>
        <authorList>
            <person name="Shang Y."/>
            <person name="Xiao G."/>
            <person name="Zheng P."/>
            <person name="Cen K."/>
            <person name="Zhan S."/>
            <person name="Wang C."/>
        </authorList>
    </citation>
    <scope>NUCLEOTIDE SEQUENCE [LARGE SCALE GENOMIC DNA]</scope>
    <source>
        <strain evidence="9 10">RCEF 2490</strain>
    </source>
</reference>
<name>A0A168B6F0_9HYPO</name>
<evidence type="ECO:0000256" key="6">
    <source>
        <dbReference type="ARBA" id="ARBA00023034"/>
    </source>
</evidence>
<dbReference type="PANTHER" id="PTHR21311">
    <property type="entry name" value="CONSERVED OLIGOMERIC GOLGI COMPLEX COMPONENT 8"/>
    <property type="match status" value="1"/>
</dbReference>
<evidence type="ECO:0000256" key="2">
    <source>
        <dbReference type="ARBA" id="ARBA00006419"/>
    </source>
</evidence>
<evidence type="ECO:0000256" key="7">
    <source>
        <dbReference type="ARBA" id="ARBA00023136"/>
    </source>
</evidence>
<keyword evidence="5" id="KW-0653">Protein transport</keyword>
<keyword evidence="7" id="KW-0472">Membrane</keyword>
<evidence type="ECO:0000256" key="4">
    <source>
        <dbReference type="ARBA" id="ARBA00022448"/>
    </source>
</evidence>
<evidence type="ECO:0000256" key="8">
    <source>
        <dbReference type="ARBA" id="ARBA00031347"/>
    </source>
</evidence>
<evidence type="ECO:0000313" key="10">
    <source>
        <dbReference type="Proteomes" id="UP000078544"/>
    </source>
</evidence>
<dbReference type="EMBL" id="AZGY01000010">
    <property type="protein sequence ID" value="KZZ94864.1"/>
    <property type="molecule type" value="Genomic_DNA"/>
</dbReference>
<dbReference type="GO" id="GO:0000139">
    <property type="term" value="C:Golgi membrane"/>
    <property type="evidence" value="ECO:0007669"/>
    <property type="project" value="UniProtKB-SubCell"/>
</dbReference>
<accession>A0A168B6F0</accession>
<dbReference type="Proteomes" id="UP000078544">
    <property type="component" value="Unassembled WGS sequence"/>
</dbReference>
<evidence type="ECO:0000256" key="1">
    <source>
        <dbReference type="ARBA" id="ARBA00004395"/>
    </source>
</evidence>
<evidence type="ECO:0000256" key="3">
    <source>
        <dbReference type="ARBA" id="ARBA00020983"/>
    </source>
</evidence>
<comment type="caution">
    <text evidence="9">The sequence shown here is derived from an EMBL/GenBank/DDBJ whole genome shotgun (WGS) entry which is preliminary data.</text>
</comment>
<keyword evidence="10" id="KW-1185">Reference proteome</keyword>
<evidence type="ECO:0000313" key="9">
    <source>
        <dbReference type="EMBL" id="KZZ94864.1"/>
    </source>
</evidence>
<proteinExistence type="inferred from homology"/>